<dbReference type="InterPro" id="IPR004001">
    <property type="entry name" value="Actin_CS"/>
</dbReference>
<evidence type="ECO:0000256" key="2">
    <source>
        <dbReference type="ARBA" id="ARBA00022490"/>
    </source>
</evidence>
<keyword evidence="3" id="KW-0547">Nucleotide-binding</keyword>
<organism evidence="6">
    <name type="scientific">marine metagenome</name>
    <dbReference type="NCBI Taxonomy" id="408172"/>
    <lineage>
        <taxon>unclassified sequences</taxon>
        <taxon>metagenomes</taxon>
        <taxon>ecological metagenomes</taxon>
    </lineage>
</organism>
<evidence type="ECO:0000256" key="4">
    <source>
        <dbReference type="ARBA" id="ARBA00022840"/>
    </source>
</evidence>
<dbReference type="AlphaFoldDB" id="A0A382DXI6"/>
<gene>
    <name evidence="6" type="ORF">METZ01_LOCUS195468</name>
</gene>
<dbReference type="PRINTS" id="PR00190">
    <property type="entry name" value="ACTIN"/>
</dbReference>
<dbReference type="InterPro" id="IPR004000">
    <property type="entry name" value="Actin"/>
</dbReference>
<dbReference type="SMART" id="SM00268">
    <property type="entry name" value="ACTIN"/>
    <property type="match status" value="1"/>
</dbReference>
<dbReference type="GO" id="GO:0005856">
    <property type="term" value="C:cytoskeleton"/>
    <property type="evidence" value="ECO:0007669"/>
    <property type="project" value="UniProtKB-SubCell"/>
</dbReference>
<keyword evidence="4" id="KW-0067">ATP-binding</keyword>
<dbReference type="FunFam" id="3.90.640.10:FF:000047">
    <property type="entry name" value="Actin, alpha skeletal muscle"/>
    <property type="match status" value="1"/>
</dbReference>
<dbReference type="PROSITE" id="PS00432">
    <property type="entry name" value="ACTINS_2"/>
    <property type="match status" value="1"/>
</dbReference>
<evidence type="ECO:0008006" key="7">
    <source>
        <dbReference type="Google" id="ProtNLM"/>
    </source>
</evidence>
<dbReference type="FunFam" id="3.30.420.40:FF:000058">
    <property type="entry name" value="Putative actin-related protein 5"/>
    <property type="match status" value="1"/>
</dbReference>
<dbReference type="FunFam" id="3.30.420.40:FF:000150">
    <property type="entry name" value="Actin-related protein 7"/>
    <property type="match status" value="1"/>
</dbReference>
<dbReference type="GO" id="GO:0005524">
    <property type="term" value="F:ATP binding"/>
    <property type="evidence" value="ECO:0007669"/>
    <property type="project" value="UniProtKB-KW"/>
</dbReference>
<dbReference type="Gene3D" id="3.30.420.40">
    <property type="match status" value="2"/>
</dbReference>
<dbReference type="Gene3D" id="3.90.640.10">
    <property type="entry name" value="Actin, Chain A, domain 4"/>
    <property type="match status" value="1"/>
</dbReference>
<keyword evidence="2" id="KW-0963">Cytoplasm</keyword>
<dbReference type="Pfam" id="PF00022">
    <property type="entry name" value="Actin"/>
    <property type="match status" value="1"/>
</dbReference>
<dbReference type="PANTHER" id="PTHR11937">
    <property type="entry name" value="ACTIN"/>
    <property type="match status" value="1"/>
</dbReference>
<dbReference type="SUPFAM" id="SSF53067">
    <property type="entry name" value="Actin-like ATPase domain"/>
    <property type="match status" value="2"/>
</dbReference>
<evidence type="ECO:0000313" key="6">
    <source>
        <dbReference type="EMBL" id="SVB42614.1"/>
    </source>
</evidence>
<dbReference type="FunFam" id="3.30.420.40:FF:000205">
    <property type="entry name" value="Actin, alpha skeletal muscle"/>
    <property type="match status" value="1"/>
</dbReference>
<evidence type="ECO:0000256" key="3">
    <source>
        <dbReference type="ARBA" id="ARBA00022741"/>
    </source>
</evidence>
<reference evidence="6" key="1">
    <citation type="submission" date="2018-05" db="EMBL/GenBank/DDBJ databases">
        <authorList>
            <person name="Lanie J.A."/>
            <person name="Ng W.-L."/>
            <person name="Kazmierczak K.M."/>
            <person name="Andrzejewski T.M."/>
            <person name="Davidsen T.M."/>
            <person name="Wayne K.J."/>
            <person name="Tettelin H."/>
            <person name="Glass J.I."/>
            <person name="Rusch D."/>
            <person name="Podicherti R."/>
            <person name="Tsui H.-C.T."/>
            <person name="Winkler M.E."/>
        </authorList>
    </citation>
    <scope>NUCLEOTIDE SEQUENCE</scope>
</reference>
<accession>A0A382DXI6</accession>
<name>A0A382DXI6_9ZZZZ</name>
<evidence type="ECO:0000256" key="5">
    <source>
        <dbReference type="ARBA" id="ARBA00023212"/>
    </source>
</evidence>
<sequence>MTEETRDQNCPVIIDTGSGMIKAGFSGDATPIAVCPSVVGRPRHKSVMVGMNAKEYFVGEELKTMRGVLSLGYPIENGIVNNWEDMEKVWHHTMYDLLRIAPEEHPILLTDAPMNPKRNREKMTEIMFENFKVPSMYISIQAILSLYASGRTTGLVLDSGDGVTHAVPIFEGYCVPKAIMRLDLAGRDLTNHLKDILTERGYQFRTTAEREIVRDIKEKMCYVALDYEQELAKSQNDSSLEKTYMLPDGNSVVIGSERFRVPEGLFQPSHIGMEQSGIQDVVFQCVNKCDIDLKKTLFENVVLSGGTTLLPGIDKRLTTELTKLVPELVKPSVSAPPERKYSVWIGGSILCSLPSFEDMWITKNEYEEYGPSIIHRKCF</sequence>
<keyword evidence="5" id="KW-0206">Cytoskeleton</keyword>
<protein>
    <recommendedName>
        <fullName evidence="7">Actin, cytoplasmic 2</fullName>
    </recommendedName>
</protein>
<dbReference type="InterPro" id="IPR043129">
    <property type="entry name" value="ATPase_NBD"/>
</dbReference>
<dbReference type="EMBL" id="UINC01041399">
    <property type="protein sequence ID" value="SVB42614.1"/>
    <property type="molecule type" value="Genomic_DNA"/>
</dbReference>
<proteinExistence type="predicted"/>
<evidence type="ECO:0000256" key="1">
    <source>
        <dbReference type="ARBA" id="ARBA00004245"/>
    </source>
</evidence>
<comment type="subcellular location">
    <subcellularLocation>
        <location evidence="1">Cytoplasm</location>
        <location evidence="1">Cytoskeleton</location>
    </subcellularLocation>
</comment>